<dbReference type="GO" id="GO:0005886">
    <property type="term" value="C:plasma membrane"/>
    <property type="evidence" value="ECO:0007669"/>
    <property type="project" value="TreeGrafter"/>
</dbReference>
<feature type="transmembrane region" description="Helical" evidence="6">
    <location>
        <begin position="15"/>
        <end position="34"/>
    </location>
</feature>
<comment type="similarity">
    <text evidence="1">Belongs to the MreC family.</text>
</comment>
<feature type="region of interest" description="Disordered" evidence="5">
    <location>
        <begin position="284"/>
        <end position="318"/>
    </location>
</feature>
<keyword evidence="6" id="KW-1133">Transmembrane helix</keyword>
<comment type="caution">
    <text evidence="8">The sequence shown here is derived from an EMBL/GenBank/DDBJ whole genome shotgun (WGS) entry which is preliminary data.</text>
</comment>
<dbReference type="OrthoDB" id="9808025at2"/>
<dbReference type="AlphaFoldDB" id="A0A494Y8V6"/>
<dbReference type="NCBIfam" id="TIGR00219">
    <property type="entry name" value="mreC"/>
    <property type="match status" value="1"/>
</dbReference>
<gene>
    <name evidence="8" type="primary">mreC</name>
    <name evidence="8" type="ORF">D7S86_01170</name>
</gene>
<evidence type="ECO:0000313" key="9">
    <source>
        <dbReference type="Proteomes" id="UP000270342"/>
    </source>
</evidence>
<evidence type="ECO:0000256" key="1">
    <source>
        <dbReference type="ARBA" id="ARBA00009369"/>
    </source>
</evidence>
<reference evidence="8 9" key="1">
    <citation type="submission" date="2018-10" db="EMBL/GenBank/DDBJ databases">
        <title>Robbsia sp. DHC34, isolated from soil.</title>
        <authorList>
            <person name="Gao Z.-H."/>
            <person name="Qiu L.-H."/>
        </authorList>
    </citation>
    <scope>NUCLEOTIDE SEQUENCE [LARGE SCALE GENOMIC DNA]</scope>
    <source>
        <strain evidence="8 9">DHC34</strain>
    </source>
</reference>
<feature type="region of interest" description="Disordered" evidence="5">
    <location>
        <begin position="372"/>
        <end position="430"/>
    </location>
</feature>
<dbReference type="InterPro" id="IPR042177">
    <property type="entry name" value="Cell/Rod_1"/>
</dbReference>
<feature type="compositionally biased region" description="Low complexity" evidence="5">
    <location>
        <begin position="309"/>
        <end position="318"/>
    </location>
</feature>
<feature type="compositionally biased region" description="Low complexity" evidence="5">
    <location>
        <begin position="372"/>
        <end position="408"/>
    </location>
</feature>
<dbReference type="InterPro" id="IPR042175">
    <property type="entry name" value="Cell/Rod_MreC_2"/>
</dbReference>
<keyword evidence="6" id="KW-0472">Membrane</keyword>
<evidence type="ECO:0000256" key="6">
    <source>
        <dbReference type="SAM" id="Phobius"/>
    </source>
</evidence>
<evidence type="ECO:0000259" key="7">
    <source>
        <dbReference type="Pfam" id="PF04085"/>
    </source>
</evidence>
<evidence type="ECO:0000256" key="5">
    <source>
        <dbReference type="SAM" id="MobiDB-lite"/>
    </source>
</evidence>
<dbReference type="RefSeq" id="WP_121082360.1">
    <property type="nucleotide sequence ID" value="NZ_RBZU01000001.1"/>
</dbReference>
<feature type="domain" description="Rod shape-determining protein MreC beta-barrel core" evidence="7">
    <location>
        <begin position="129"/>
        <end position="273"/>
    </location>
</feature>
<sequence>MEYSPPPLFKQGPSALARLIFFVALALGLLISDARFRTLEAIREVIGTGLYPLQRAALVPRDIGLAVADFFVTGTALHRENTELKSRNLQLALHAGQAQQLEAENAHLRALLELTRRSAIQSVPAEIAYDTRDPFTQKVIIDHGSTAGIQPGAPVVNENGVIGQVTRVYPLQAEVTLLTDKDQALPVQLVRTGLRSVIYGTPAGDGLDLRFVPISADVKVGDQLVTSGLDGVYPAGLPVARVVRVDRKTDTAFTRVLCEPVSPIHGERQVLVLHYDNVLLPPPPDSAVGEQINGPQTKATSKDAKSKNKAASASSEASGAAVGVAASDASLAQTVAGSVSFDGDTHGHLRGHASGQAEVAAEASAASAASSAKAAQVAKPAPAAPAASDAAAASAAASSAPAAKAAPRAPAPAKPADDGPHVPARGGIDE</sequence>
<dbReference type="Gene3D" id="2.40.10.350">
    <property type="entry name" value="Rod shape-determining protein MreC, domain 2"/>
    <property type="match status" value="1"/>
</dbReference>
<dbReference type="Proteomes" id="UP000270342">
    <property type="component" value="Unassembled WGS sequence"/>
</dbReference>
<name>A0A494Y8V6_9BURK</name>
<dbReference type="PANTHER" id="PTHR34138">
    <property type="entry name" value="CELL SHAPE-DETERMINING PROTEIN MREC"/>
    <property type="match status" value="1"/>
</dbReference>
<dbReference type="InterPro" id="IPR007221">
    <property type="entry name" value="MreC"/>
</dbReference>
<evidence type="ECO:0000256" key="2">
    <source>
        <dbReference type="ARBA" id="ARBA00013855"/>
    </source>
</evidence>
<protein>
    <recommendedName>
        <fullName evidence="2">Cell shape-determining protein MreC</fullName>
    </recommendedName>
    <alternativeName>
        <fullName evidence="4">Cell shape protein MreC</fullName>
    </alternativeName>
</protein>
<keyword evidence="6" id="KW-0812">Transmembrane</keyword>
<evidence type="ECO:0000256" key="4">
    <source>
        <dbReference type="ARBA" id="ARBA00032089"/>
    </source>
</evidence>
<evidence type="ECO:0000256" key="3">
    <source>
        <dbReference type="ARBA" id="ARBA00022960"/>
    </source>
</evidence>
<dbReference type="InterPro" id="IPR055342">
    <property type="entry name" value="MreC_beta-barrel_core"/>
</dbReference>
<evidence type="ECO:0000313" key="8">
    <source>
        <dbReference type="EMBL" id="RKP58585.1"/>
    </source>
</evidence>
<organism evidence="8 9">
    <name type="scientific">Pararobbsia silviterrae</name>
    <dbReference type="NCBI Taxonomy" id="1792498"/>
    <lineage>
        <taxon>Bacteria</taxon>
        <taxon>Pseudomonadati</taxon>
        <taxon>Pseudomonadota</taxon>
        <taxon>Betaproteobacteria</taxon>
        <taxon>Burkholderiales</taxon>
        <taxon>Burkholderiaceae</taxon>
        <taxon>Pararobbsia</taxon>
    </lineage>
</organism>
<dbReference type="Pfam" id="PF04085">
    <property type="entry name" value="MreC"/>
    <property type="match status" value="1"/>
</dbReference>
<dbReference type="PANTHER" id="PTHR34138:SF1">
    <property type="entry name" value="CELL SHAPE-DETERMINING PROTEIN MREC"/>
    <property type="match status" value="1"/>
</dbReference>
<dbReference type="EMBL" id="RBZU01000001">
    <property type="protein sequence ID" value="RKP58585.1"/>
    <property type="molecule type" value="Genomic_DNA"/>
</dbReference>
<keyword evidence="9" id="KW-1185">Reference proteome</keyword>
<accession>A0A494Y8V6</accession>
<dbReference type="GO" id="GO:0008360">
    <property type="term" value="P:regulation of cell shape"/>
    <property type="evidence" value="ECO:0007669"/>
    <property type="project" value="UniProtKB-KW"/>
</dbReference>
<proteinExistence type="inferred from homology"/>
<dbReference type="Gene3D" id="2.40.10.340">
    <property type="entry name" value="Rod shape-determining protein MreC, domain 1"/>
    <property type="match status" value="1"/>
</dbReference>
<keyword evidence="3" id="KW-0133">Cell shape</keyword>